<dbReference type="GeneID" id="87897724"/>
<name>A0ABR0FMN9_9PEZI</name>
<proteinExistence type="predicted"/>
<evidence type="ECO:0000256" key="1">
    <source>
        <dbReference type="SAM" id="SignalP"/>
    </source>
</evidence>
<evidence type="ECO:0000313" key="2">
    <source>
        <dbReference type="EMBL" id="KAK4645109.1"/>
    </source>
</evidence>
<reference evidence="2 3" key="1">
    <citation type="journal article" date="2023" name="bioRxiv">
        <title>High-quality genome assemblies of four members of thePodospora anserinaspecies complex.</title>
        <authorList>
            <person name="Ament-Velasquez S.L."/>
            <person name="Vogan A.A."/>
            <person name="Wallerman O."/>
            <person name="Hartmann F."/>
            <person name="Gautier V."/>
            <person name="Silar P."/>
            <person name="Giraud T."/>
            <person name="Johannesson H."/>
        </authorList>
    </citation>
    <scope>NUCLEOTIDE SEQUENCE [LARGE SCALE GENOMIC DNA]</scope>
    <source>
        <strain evidence="2 3">CBS 112042</strain>
    </source>
</reference>
<comment type="caution">
    <text evidence="2">The sequence shown here is derived from an EMBL/GenBank/DDBJ whole genome shotgun (WGS) entry which is preliminary data.</text>
</comment>
<evidence type="ECO:0000313" key="3">
    <source>
        <dbReference type="Proteomes" id="UP001322138"/>
    </source>
</evidence>
<dbReference type="SUPFAM" id="SSF49695">
    <property type="entry name" value="gamma-Crystallin-like"/>
    <property type="match status" value="1"/>
</dbReference>
<keyword evidence="3" id="KW-1185">Reference proteome</keyword>
<dbReference type="EMBL" id="JAFFGZ010000005">
    <property type="protein sequence ID" value="KAK4645109.1"/>
    <property type="molecule type" value="Genomic_DNA"/>
</dbReference>
<sequence length="264" mass="29613">MISSKIVSFLAAALGAGSPFASAIPALEKRQRAPGASITYYKDENFQGDKQFFDKDRKDMQCYNLPSDWQNTISSYTNHNQVDWCCRWWTELDCPEKSEPLSSQTADALGAGKWNDAIKSYRCEANAEDFYYNPRPVAERDAEPALPELEVKAQDNEGYGSVTFCKDPLFQGECSSFGPADKTLPLGSCVNFADEWKDAIDSFRNDDNSTCCSWFTGLDCDDNRFQATVATNITDTYFHDRIKAITCWDVADIVSCMRDDSPAK</sequence>
<dbReference type="Proteomes" id="UP001322138">
    <property type="component" value="Unassembled WGS sequence"/>
</dbReference>
<keyword evidence="1" id="KW-0732">Signal</keyword>
<dbReference type="InterPro" id="IPR011024">
    <property type="entry name" value="G_crystallin-like"/>
</dbReference>
<gene>
    <name evidence="2" type="ORF">QC761_311193</name>
</gene>
<organism evidence="2 3">
    <name type="scientific">Podospora bellae-mahoneyi</name>
    <dbReference type="NCBI Taxonomy" id="2093777"/>
    <lineage>
        <taxon>Eukaryota</taxon>
        <taxon>Fungi</taxon>
        <taxon>Dikarya</taxon>
        <taxon>Ascomycota</taxon>
        <taxon>Pezizomycotina</taxon>
        <taxon>Sordariomycetes</taxon>
        <taxon>Sordariomycetidae</taxon>
        <taxon>Sordariales</taxon>
        <taxon>Podosporaceae</taxon>
        <taxon>Podospora</taxon>
    </lineage>
</organism>
<feature type="chain" id="PRO_5047088686" evidence="1">
    <location>
        <begin position="24"/>
        <end position="264"/>
    </location>
</feature>
<dbReference type="RefSeq" id="XP_062734085.1">
    <property type="nucleotide sequence ID" value="XM_062878242.1"/>
</dbReference>
<dbReference type="Gene3D" id="2.60.20.10">
    <property type="entry name" value="Crystallins"/>
    <property type="match status" value="1"/>
</dbReference>
<accession>A0ABR0FMN9</accession>
<protein>
    <submittedName>
        <fullName evidence="2">Uncharacterized protein</fullName>
    </submittedName>
</protein>
<feature type="signal peptide" evidence="1">
    <location>
        <begin position="1"/>
        <end position="23"/>
    </location>
</feature>